<accession>A0A4R1N9N5</accession>
<comment type="caution">
    <text evidence="1">The sequence shown here is derived from an EMBL/GenBank/DDBJ whole genome shotgun (WGS) entry which is preliminary data.</text>
</comment>
<dbReference type="GO" id="GO:0016020">
    <property type="term" value="C:membrane"/>
    <property type="evidence" value="ECO:0007669"/>
    <property type="project" value="InterPro"/>
</dbReference>
<dbReference type="SUPFAM" id="SSF52540">
    <property type="entry name" value="P-loop containing nucleoside triphosphate hydrolases"/>
    <property type="match status" value="1"/>
</dbReference>
<dbReference type="AlphaFoldDB" id="A0A4R1N9N5"/>
<proteinExistence type="predicted"/>
<dbReference type="GO" id="GO:0008146">
    <property type="term" value="F:sulfotransferase activity"/>
    <property type="evidence" value="ECO:0007669"/>
    <property type="project" value="InterPro"/>
</dbReference>
<gene>
    <name evidence="1" type="ORF">BXY66_3538</name>
</gene>
<dbReference type="InterPro" id="IPR027417">
    <property type="entry name" value="P-loop_NTPase"/>
</dbReference>
<keyword evidence="2" id="KW-1185">Reference proteome</keyword>
<dbReference type="EMBL" id="SMGR01000004">
    <property type="protein sequence ID" value="TCK99834.1"/>
    <property type="molecule type" value="Genomic_DNA"/>
</dbReference>
<keyword evidence="1" id="KW-0808">Transferase</keyword>
<organism evidence="1 2">
    <name type="scientific">Shimia isoporae</name>
    <dbReference type="NCBI Taxonomy" id="647720"/>
    <lineage>
        <taxon>Bacteria</taxon>
        <taxon>Pseudomonadati</taxon>
        <taxon>Pseudomonadota</taxon>
        <taxon>Alphaproteobacteria</taxon>
        <taxon>Rhodobacterales</taxon>
        <taxon>Roseobacteraceae</taxon>
    </lineage>
</organism>
<dbReference type="OrthoDB" id="7444642at2"/>
<evidence type="ECO:0000313" key="2">
    <source>
        <dbReference type="Proteomes" id="UP000295673"/>
    </source>
</evidence>
<protein>
    <submittedName>
        <fullName evidence="1">Sulfotransferase family protein</fullName>
    </submittedName>
</protein>
<dbReference type="Pfam" id="PF03567">
    <property type="entry name" value="Sulfotransfer_2"/>
    <property type="match status" value="1"/>
</dbReference>
<dbReference type="RefSeq" id="WP_132861667.1">
    <property type="nucleotide sequence ID" value="NZ_SMGR01000004.1"/>
</dbReference>
<name>A0A4R1N9N5_9RHOB</name>
<dbReference type="Proteomes" id="UP000295673">
    <property type="component" value="Unassembled WGS sequence"/>
</dbReference>
<reference evidence="1 2" key="1">
    <citation type="submission" date="2019-03" db="EMBL/GenBank/DDBJ databases">
        <title>Genomic Encyclopedia of Archaeal and Bacterial Type Strains, Phase II (KMG-II): from individual species to whole genera.</title>
        <authorList>
            <person name="Goeker M."/>
        </authorList>
    </citation>
    <scope>NUCLEOTIDE SEQUENCE [LARGE SCALE GENOMIC DNA]</scope>
    <source>
        <strain evidence="1 2">DSM 26433</strain>
    </source>
</reference>
<evidence type="ECO:0000313" key="1">
    <source>
        <dbReference type="EMBL" id="TCK99834.1"/>
    </source>
</evidence>
<dbReference type="InterPro" id="IPR005331">
    <property type="entry name" value="Sulfotransferase"/>
</dbReference>
<dbReference type="Gene3D" id="3.40.50.300">
    <property type="entry name" value="P-loop containing nucleotide triphosphate hydrolases"/>
    <property type="match status" value="1"/>
</dbReference>
<sequence>MPIARISGKLIYFAHVPKCAGTSVERYLVRRFGKLAFHDTKFGGRPNRLRWTKSSPQHVPLNALNSLFPNDFFDASFAVVRHPIDRLASAFLFQREIEGQIPDNTTFGSWLEDAASERNRRPFAFDNHVRAAVDFIPENADVFRLEDGLEDVVFWLDRQAKCADGPREIGSENVLKTRLIWEEREPVEFALSSDERELVYSLYEEDFVRFGYERDAKTKY</sequence>